<evidence type="ECO:0000256" key="4">
    <source>
        <dbReference type="ARBA" id="ARBA00023237"/>
    </source>
</evidence>
<dbReference type="AlphaFoldDB" id="A0A2W2AJ44"/>
<dbReference type="PANTHER" id="PTHR34001:SF3">
    <property type="entry name" value="BLL7405 PROTEIN"/>
    <property type="match status" value="1"/>
</dbReference>
<organism evidence="8 9">
    <name type="scientific">Aestuariivirga litoralis</name>
    <dbReference type="NCBI Taxonomy" id="2650924"/>
    <lineage>
        <taxon>Bacteria</taxon>
        <taxon>Pseudomonadati</taxon>
        <taxon>Pseudomonadota</taxon>
        <taxon>Alphaproteobacteria</taxon>
        <taxon>Hyphomicrobiales</taxon>
        <taxon>Aestuariivirgaceae</taxon>
        <taxon>Aestuariivirga</taxon>
    </lineage>
</organism>
<dbReference type="SUPFAM" id="SSF56925">
    <property type="entry name" value="OMPA-like"/>
    <property type="match status" value="1"/>
</dbReference>
<feature type="domain" description="Outer membrane protein beta-barrel" evidence="7">
    <location>
        <begin position="19"/>
        <end position="244"/>
    </location>
</feature>
<comment type="caution">
    <text evidence="8">The sequence shown here is derived from an EMBL/GenBank/DDBJ whole genome shotgun (WGS) entry which is preliminary data.</text>
</comment>
<comment type="subcellular location">
    <subcellularLocation>
        <location evidence="1">Cell outer membrane</location>
    </subcellularLocation>
</comment>
<keyword evidence="4" id="KW-0998">Cell outer membrane</keyword>
<dbReference type="Proteomes" id="UP000248795">
    <property type="component" value="Unassembled WGS sequence"/>
</dbReference>
<keyword evidence="3" id="KW-0472">Membrane</keyword>
<evidence type="ECO:0000313" key="9">
    <source>
        <dbReference type="Proteomes" id="UP000248795"/>
    </source>
</evidence>
<evidence type="ECO:0000259" key="7">
    <source>
        <dbReference type="Pfam" id="PF13505"/>
    </source>
</evidence>
<sequence>MQLDLGILMKFILLAAATTLAVAAATPAAQAADPTGSYDWSGFYAGVNAGAAFNNSNVTSKVTGSAAWISDSDGSSDEQGASFTGGGMLGYNWQIDRLVLGIETDINYGGFDESHNTTYPGLIGASGAVSNNFSYQSDWFGTLRGRLGYAMDNVLIYGTGGLAYGTLETKTRFGENKSNSDWLALGWTAGGGIEYGIDKWSLGLEYLYVDLGSDSFSMSDTDYTLKNEVDYRFSVVRATAKYNF</sequence>
<dbReference type="GO" id="GO:0009279">
    <property type="term" value="C:cell outer membrane"/>
    <property type="evidence" value="ECO:0007669"/>
    <property type="project" value="UniProtKB-SubCell"/>
</dbReference>
<name>A0A2W2AJ44_9HYPH</name>
<evidence type="ECO:0000256" key="6">
    <source>
        <dbReference type="SAM" id="SignalP"/>
    </source>
</evidence>
<keyword evidence="2 6" id="KW-0732">Signal</keyword>
<dbReference type="InterPro" id="IPR011250">
    <property type="entry name" value="OMP/PagP_B-barrel"/>
</dbReference>
<evidence type="ECO:0000313" key="8">
    <source>
        <dbReference type="EMBL" id="PZF75465.1"/>
    </source>
</evidence>
<dbReference type="Pfam" id="PF13505">
    <property type="entry name" value="OMP_b-brl"/>
    <property type="match status" value="1"/>
</dbReference>
<dbReference type="InterPro" id="IPR051692">
    <property type="entry name" value="OMP-like"/>
</dbReference>
<feature type="signal peptide" evidence="6">
    <location>
        <begin position="1"/>
        <end position="31"/>
    </location>
</feature>
<comment type="similarity">
    <text evidence="5">Belongs to the Omp25/RopB family.</text>
</comment>
<keyword evidence="9" id="KW-1185">Reference proteome</keyword>
<dbReference type="EMBL" id="QKVK01000010">
    <property type="protein sequence ID" value="PZF75465.1"/>
    <property type="molecule type" value="Genomic_DNA"/>
</dbReference>
<evidence type="ECO:0000256" key="2">
    <source>
        <dbReference type="ARBA" id="ARBA00022729"/>
    </source>
</evidence>
<evidence type="ECO:0000256" key="1">
    <source>
        <dbReference type="ARBA" id="ARBA00004442"/>
    </source>
</evidence>
<accession>A0A2W2AJ44</accession>
<gene>
    <name evidence="8" type="ORF">DK847_18280</name>
</gene>
<dbReference type="Gene3D" id="2.40.160.20">
    <property type="match status" value="1"/>
</dbReference>
<feature type="chain" id="PRO_5015907721" description="Outer membrane protein beta-barrel domain-containing protein" evidence="6">
    <location>
        <begin position="32"/>
        <end position="244"/>
    </location>
</feature>
<dbReference type="PANTHER" id="PTHR34001">
    <property type="entry name" value="BLL7405 PROTEIN"/>
    <property type="match status" value="1"/>
</dbReference>
<protein>
    <recommendedName>
        <fullName evidence="7">Outer membrane protein beta-barrel domain-containing protein</fullName>
    </recommendedName>
</protein>
<dbReference type="InterPro" id="IPR027385">
    <property type="entry name" value="Beta-barrel_OMP"/>
</dbReference>
<reference evidence="9" key="1">
    <citation type="submission" date="2018-06" db="EMBL/GenBank/DDBJ databases">
        <title>Aestuariibacter litoralis strain KCTC 52945T.</title>
        <authorList>
            <person name="Li X."/>
            <person name="Salam N."/>
            <person name="Li J.-L."/>
            <person name="Chen Y.-M."/>
            <person name="Yang Z.-W."/>
            <person name="Zhang L.-Y."/>
            <person name="Han M.-X."/>
            <person name="Xiao M."/>
            <person name="Li W.-J."/>
        </authorList>
    </citation>
    <scope>NUCLEOTIDE SEQUENCE [LARGE SCALE GENOMIC DNA]</scope>
    <source>
        <strain evidence="9">KCTC 52945</strain>
    </source>
</reference>
<proteinExistence type="inferred from homology"/>
<evidence type="ECO:0000256" key="3">
    <source>
        <dbReference type="ARBA" id="ARBA00023136"/>
    </source>
</evidence>
<evidence type="ECO:0000256" key="5">
    <source>
        <dbReference type="ARBA" id="ARBA00038306"/>
    </source>
</evidence>